<comment type="subcellular location">
    <subcellularLocation>
        <location evidence="1">Membrane</location>
        <topology evidence="1">Multi-pass membrane protein</topology>
    </subcellularLocation>
</comment>
<feature type="transmembrane region" description="Helical" evidence="6">
    <location>
        <begin position="130"/>
        <end position="147"/>
    </location>
</feature>
<gene>
    <name evidence="8" type="ORF">H7E68_03890</name>
</gene>
<evidence type="ECO:0000256" key="4">
    <source>
        <dbReference type="ARBA" id="ARBA00022989"/>
    </source>
</evidence>
<dbReference type="GO" id="GO:0016020">
    <property type="term" value="C:membrane"/>
    <property type="evidence" value="ECO:0007669"/>
    <property type="project" value="UniProtKB-SubCell"/>
</dbReference>
<feature type="transmembrane region" description="Helical" evidence="6">
    <location>
        <begin position="213"/>
        <end position="237"/>
    </location>
</feature>
<accession>A0A7X0VQS0</accession>
<dbReference type="Proteomes" id="UP000585258">
    <property type="component" value="Unassembled WGS sequence"/>
</dbReference>
<evidence type="ECO:0000256" key="1">
    <source>
        <dbReference type="ARBA" id="ARBA00004141"/>
    </source>
</evidence>
<organism evidence="8 9">
    <name type="scientific">Clostridium gasigenes</name>
    <dbReference type="NCBI Taxonomy" id="94869"/>
    <lineage>
        <taxon>Bacteria</taxon>
        <taxon>Bacillati</taxon>
        <taxon>Bacillota</taxon>
        <taxon>Clostridia</taxon>
        <taxon>Eubacteriales</taxon>
        <taxon>Clostridiaceae</taxon>
        <taxon>Clostridium</taxon>
    </lineage>
</organism>
<evidence type="ECO:0000259" key="7">
    <source>
        <dbReference type="Pfam" id="PF00892"/>
    </source>
</evidence>
<name>A0A7X0VQS0_9CLOT</name>
<feature type="transmembrane region" description="Helical" evidence="6">
    <location>
        <begin position="153"/>
        <end position="173"/>
    </location>
</feature>
<sequence length="301" mass="33710">MSNNKFNNLSNRNKGIYFIIISAFGFAMMSAFIKLSGDLPTFQKTFFRNLVSCLVALIFIIKHKESFFGKKENQKLLILRSTFGTIGIVLNFYSIDRLVLSDANMLNKLSPFFVIIFSALFLSEKINFKQIIAIIIAFLGTLFIIKPSFNLEIMPSLAGVIGAISAAAAYTCLRSLGGKEKHYTIVFYFSLFSTIVIFPFMLASYTAMTKVQLLYLVLAGVFASVGQFGITIAYKYAAAKEISIFDYSNIIFSAIISVILFGVLPDYLSFIGYIIIFGASFYMYLNNKKLDKLESNKSTLL</sequence>
<feature type="transmembrane region" description="Helical" evidence="6">
    <location>
        <begin position="45"/>
        <end position="64"/>
    </location>
</feature>
<dbReference type="InterPro" id="IPR037185">
    <property type="entry name" value="EmrE-like"/>
</dbReference>
<evidence type="ECO:0000313" key="9">
    <source>
        <dbReference type="Proteomes" id="UP000585258"/>
    </source>
</evidence>
<comment type="caution">
    <text evidence="8">The sequence shown here is derived from an EMBL/GenBank/DDBJ whole genome shotgun (WGS) entry which is preliminary data.</text>
</comment>
<dbReference type="SUPFAM" id="SSF103481">
    <property type="entry name" value="Multidrug resistance efflux transporter EmrE"/>
    <property type="match status" value="2"/>
</dbReference>
<dbReference type="EMBL" id="JACKWY010000002">
    <property type="protein sequence ID" value="MBB6713880.1"/>
    <property type="molecule type" value="Genomic_DNA"/>
</dbReference>
<feature type="domain" description="EamA" evidence="7">
    <location>
        <begin position="157"/>
        <end position="284"/>
    </location>
</feature>
<feature type="transmembrane region" description="Helical" evidence="6">
    <location>
        <begin position="76"/>
        <end position="93"/>
    </location>
</feature>
<keyword evidence="3 6" id="KW-0812">Transmembrane</keyword>
<feature type="transmembrane region" description="Helical" evidence="6">
    <location>
        <begin position="244"/>
        <end position="261"/>
    </location>
</feature>
<evidence type="ECO:0000256" key="3">
    <source>
        <dbReference type="ARBA" id="ARBA00022692"/>
    </source>
</evidence>
<evidence type="ECO:0000256" key="6">
    <source>
        <dbReference type="SAM" id="Phobius"/>
    </source>
</evidence>
<dbReference type="Pfam" id="PF00892">
    <property type="entry name" value="EamA"/>
    <property type="match status" value="2"/>
</dbReference>
<comment type="similarity">
    <text evidence="2">Belongs to the EamA transporter family.</text>
</comment>
<dbReference type="PANTHER" id="PTHR22911:SF6">
    <property type="entry name" value="SOLUTE CARRIER FAMILY 35 MEMBER G1"/>
    <property type="match status" value="1"/>
</dbReference>
<feature type="transmembrane region" description="Helical" evidence="6">
    <location>
        <begin position="185"/>
        <end position="207"/>
    </location>
</feature>
<evidence type="ECO:0000313" key="8">
    <source>
        <dbReference type="EMBL" id="MBB6713880.1"/>
    </source>
</evidence>
<proteinExistence type="inferred from homology"/>
<keyword evidence="4 6" id="KW-1133">Transmembrane helix</keyword>
<evidence type="ECO:0000256" key="2">
    <source>
        <dbReference type="ARBA" id="ARBA00007362"/>
    </source>
</evidence>
<feature type="transmembrane region" description="Helical" evidence="6">
    <location>
        <begin position="15"/>
        <end position="33"/>
    </location>
</feature>
<dbReference type="AlphaFoldDB" id="A0A7X0VQS0"/>
<protein>
    <submittedName>
        <fullName evidence="8">DMT family transporter</fullName>
    </submittedName>
</protein>
<feature type="domain" description="EamA" evidence="7">
    <location>
        <begin position="14"/>
        <end position="145"/>
    </location>
</feature>
<keyword evidence="5 6" id="KW-0472">Membrane</keyword>
<evidence type="ECO:0000256" key="5">
    <source>
        <dbReference type="ARBA" id="ARBA00023136"/>
    </source>
</evidence>
<feature type="transmembrane region" description="Helical" evidence="6">
    <location>
        <begin position="267"/>
        <end position="285"/>
    </location>
</feature>
<dbReference type="RefSeq" id="WP_185163603.1">
    <property type="nucleotide sequence ID" value="NZ_JACKWY010000002.1"/>
</dbReference>
<reference evidence="8 9" key="1">
    <citation type="submission" date="2020-08" db="EMBL/GenBank/DDBJ databases">
        <title>Clostridia isolated from Swiss meat.</title>
        <authorList>
            <person name="Wambui J."/>
            <person name="Stevens M.J.A."/>
            <person name="Stephan R."/>
        </authorList>
    </citation>
    <scope>NUCLEOTIDE SEQUENCE [LARGE SCALE GENOMIC DNA]</scope>
    <source>
        <strain evidence="8 9">CM001</strain>
    </source>
</reference>
<dbReference type="PANTHER" id="PTHR22911">
    <property type="entry name" value="ACYL-MALONYL CONDENSING ENZYME-RELATED"/>
    <property type="match status" value="1"/>
</dbReference>
<dbReference type="InterPro" id="IPR000620">
    <property type="entry name" value="EamA_dom"/>
</dbReference>